<accession>T1IQB7</accession>
<evidence type="ECO:0000313" key="10">
    <source>
        <dbReference type="Proteomes" id="UP000014500"/>
    </source>
</evidence>
<dbReference type="Gene3D" id="1.10.287.660">
    <property type="entry name" value="Helix hairpin bin"/>
    <property type="match status" value="1"/>
</dbReference>
<reference evidence="9" key="2">
    <citation type="submission" date="2015-02" db="UniProtKB">
        <authorList>
            <consortium name="EnsemblMetazoa"/>
        </authorList>
    </citation>
    <scope>IDENTIFICATION</scope>
</reference>
<dbReference type="STRING" id="126957.T1IQB7"/>
<dbReference type="PANTHER" id="PTHR13678">
    <property type="entry name" value="VACUOLAR PROTEIN SORTING-ASSOCIATED PROTEIN 37"/>
    <property type="match status" value="1"/>
</dbReference>
<dbReference type="EMBL" id="JH431303">
    <property type="status" value="NOT_ANNOTATED_CDS"/>
    <property type="molecule type" value="Genomic_DNA"/>
</dbReference>
<evidence type="ECO:0000313" key="9">
    <source>
        <dbReference type="EnsemblMetazoa" id="SMAR003228-PA"/>
    </source>
</evidence>
<dbReference type="eggNOG" id="KOG3270">
    <property type="taxonomic scope" value="Eukaryota"/>
</dbReference>
<dbReference type="InterPro" id="IPR029012">
    <property type="entry name" value="Helix_hairpin_bin_sf"/>
</dbReference>
<evidence type="ECO:0000256" key="5">
    <source>
        <dbReference type="ARBA" id="ARBA00022927"/>
    </source>
</evidence>
<dbReference type="InterPro" id="IPR037202">
    <property type="entry name" value="ESCRT_assembly_dom"/>
</dbReference>
<comment type="function">
    <text evidence="6">Component of the ESCRT-I complex, a regulator of vesicular trafficking process. Required for the sorting of endocytic ubiquitinated cargos into multivesicular bodies. May be involved in cell growth and differentiation.</text>
</comment>
<keyword evidence="5 7" id="KW-0653">Protein transport</keyword>
<dbReference type="GO" id="GO:0006612">
    <property type="term" value="P:protein targeting to membrane"/>
    <property type="evidence" value="ECO:0007669"/>
    <property type="project" value="TreeGrafter"/>
</dbReference>
<proteinExistence type="inferred from homology"/>
<dbReference type="SUPFAM" id="SSF140111">
    <property type="entry name" value="Endosomal sorting complex assembly domain"/>
    <property type="match status" value="1"/>
</dbReference>
<dbReference type="EnsemblMetazoa" id="SMAR003228-RA">
    <property type="protein sequence ID" value="SMAR003228-PA"/>
    <property type="gene ID" value="SMAR003228"/>
</dbReference>
<dbReference type="GO" id="GO:0043162">
    <property type="term" value="P:ubiquitin-dependent protein catabolic process via the multivesicular body sorting pathway"/>
    <property type="evidence" value="ECO:0007669"/>
    <property type="project" value="TreeGrafter"/>
</dbReference>
<dbReference type="GO" id="GO:0000813">
    <property type="term" value="C:ESCRT I complex"/>
    <property type="evidence" value="ECO:0007669"/>
    <property type="project" value="TreeGrafter"/>
</dbReference>
<keyword evidence="3 7" id="KW-0813">Transport</keyword>
<dbReference type="AlphaFoldDB" id="T1IQB7"/>
<keyword evidence="10" id="KW-1185">Reference proteome</keyword>
<dbReference type="PhylomeDB" id="T1IQB7"/>
<dbReference type="HOGENOM" id="CLU_062319_0_0_1"/>
<evidence type="ECO:0000256" key="7">
    <source>
        <dbReference type="PROSITE-ProRule" id="PRU00646"/>
    </source>
</evidence>
<dbReference type="PROSITE" id="PS51314">
    <property type="entry name" value="VPS37_C"/>
    <property type="match status" value="1"/>
</dbReference>
<evidence type="ECO:0000259" key="8">
    <source>
        <dbReference type="PROSITE" id="PS51314"/>
    </source>
</evidence>
<comment type="subcellular location">
    <subcellularLocation>
        <location evidence="1">Late endosome membrane</location>
        <topology evidence="1">Peripheral membrane protein</topology>
    </subcellularLocation>
</comment>
<evidence type="ECO:0000256" key="4">
    <source>
        <dbReference type="ARBA" id="ARBA00022753"/>
    </source>
</evidence>
<name>T1IQB7_STRMM</name>
<feature type="domain" description="VPS37 C-terminal" evidence="8">
    <location>
        <begin position="235"/>
        <end position="320"/>
    </location>
</feature>
<evidence type="ECO:0000256" key="1">
    <source>
        <dbReference type="ARBA" id="ARBA00004633"/>
    </source>
</evidence>
<reference evidence="10" key="1">
    <citation type="submission" date="2011-05" db="EMBL/GenBank/DDBJ databases">
        <authorList>
            <person name="Richards S.R."/>
            <person name="Qu J."/>
            <person name="Jiang H."/>
            <person name="Jhangiani S.N."/>
            <person name="Agravi P."/>
            <person name="Goodspeed R."/>
            <person name="Gross S."/>
            <person name="Mandapat C."/>
            <person name="Jackson L."/>
            <person name="Mathew T."/>
            <person name="Pu L."/>
            <person name="Thornton R."/>
            <person name="Saada N."/>
            <person name="Wilczek-Boney K.B."/>
            <person name="Lee S."/>
            <person name="Kovar C."/>
            <person name="Wu Y."/>
            <person name="Scherer S.E."/>
            <person name="Worley K.C."/>
            <person name="Muzny D.M."/>
            <person name="Gibbs R."/>
        </authorList>
    </citation>
    <scope>NUCLEOTIDE SEQUENCE</scope>
    <source>
        <strain evidence="10">Brora</strain>
    </source>
</reference>
<protein>
    <recommendedName>
        <fullName evidence="8">VPS37 C-terminal domain-containing protein</fullName>
    </recommendedName>
</protein>
<keyword evidence="4" id="KW-0967">Endosome</keyword>
<dbReference type="GO" id="GO:0031902">
    <property type="term" value="C:late endosome membrane"/>
    <property type="evidence" value="ECO:0007669"/>
    <property type="project" value="UniProtKB-SubCell"/>
</dbReference>
<dbReference type="Proteomes" id="UP000014500">
    <property type="component" value="Unassembled WGS sequence"/>
</dbReference>
<evidence type="ECO:0000256" key="6">
    <source>
        <dbReference type="ARBA" id="ARBA00025010"/>
    </source>
</evidence>
<comment type="similarity">
    <text evidence="2">Belongs to the VPS37 family.</text>
</comment>
<dbReference type="Pfam" id="PF07200">
    <property type="entry name" value="Mod_r"/>
    <property type="match status" value="1"/>
</dbReference>
<dbReference type="InterPro" id="IPR009851">
    <property type="entry name" value="Mod_r"/>
</dbReference>
<dbReference type="GO" id="GO:0006623">
    <property type="term" value="P:protein targeting to vacuole"/>
    <property type="evidence" value="ECO:0007669"/>
    <property type="project" value="TreeGrafter"/>
</dbReference>
<dbReference type="PANTHER" id="PTHR13678:SF2">
    <property type="entry name" value="VACUOLAR PROTEIN SORTING-ASSOCIATED PROTEIN 37A"/>
    <property type="match status" value="1"/>
</dbReference>
<evidence type="ECO:0000256" key="2">
    <source>
        <dbReference type="ARBA" id="ARBA00007617"/>
    </source>
</evidence>
<evidence type="ECO:0000256" key="3">
    <source>
        <dbReference type="ARBA" id="ARBA00022448"/>
    </source>
</evidence>
<dbReference type="OMA" id="HPWCNEH"/>
<organism evidence="9 10">
    <name type="scientific">Strigamia maritima</name>
    <name type="common">European centipede</name>
    <name type="synonym">Geophilus maritimus</name>
    <dbReference type="NCBI Taxonomy" id="126957"/>
    <lineage>
        <taxon>Eukaryota</taxon>
        <taxon>Metazoa</taxon>
        <taxon>Ecdysozoa</taxon>
        <taxon>Arthropoda</taxon>
        <taxon>Myriapoda</taxon>
        <taxon>Chilopoda</taxon>
        <taxon>Pleurostigmophora</taxon>
        <taxon>Geophilomorpha</taxon>
        <taxon>Linotaeniidae</taxon>
        <taxon>Strigamia</taxon>
    </lineage>
</organism>
<sequence length="320" mass="37296">MFHALFRKREDEEPIITPLQKQRDLQIEKMTTFHNNVVEVVRHTDYRIPLLLGNVSITLIILLPPYFPQDKPDFQISPPVLHPWVNDEQKVTGCASLKNFHLHSDLSKIIEDIINEFQMRPPLLDLACHSNAKVPPPPFIPTEMSSIIGTLMNYGTYHPTSGMNLALEVPCCFPELKDLSVEELEHLNNDDANLSEVIDKLPIMQTLEKELEKLSVHNENLASEWKCVDQLTSCRSDYDEYNARFQELAQRFMPASIQQHLKYAALRAEEESEDLALTFLENKMETEEFLHKFLESRTLYHLRRVKEEKLHQQLLDMHRS</sequence>